<accession>A0ACC2H147</accession>
<dbReference type="EMBL" id="CM055734">
    <property type="protein sequence ID" value="KAJ8009671.1"/>
    <property type="molecule type" value="Genomic_DNA"/>
</dbReference>
<organism evidence="1 2">
    <name type="scientific">Dallia pectoralis</name>
    <name type="common">Alaska blackfish</name>
    <dbReference type="NCBI Taxonomy" id="75939"/>
    <lineage>
        <taxon>Eukaryota</taxon>
        <taxon>Metazoa</taxon>
        <taxon>Chordata</taxon>
        <taxon>Craniata</taxon>
        <taxon>Vertebrata</taxon>
        <taxon>Euteleostomi</taxon>
        <taxon>Actinopterygii</taxon>
        <taxon>Neopterygii</taxon>
        <taxon>Teleostei</taxon>
        <taxon>Protacanthopterygii</taxon>
        <taxon>Esociformes</taxon>
        <taxon>Umbridae</taxon>
        <taxon>Dallia</taxon>
    </lineage>
</organism>
<protein>
    <submittedName>
        <fullName evidence="1">Uncharacterized protein</fullName>
    </submittedName>
</protein>
<dbReference type="Proteomes" id="UP001157502">
    <property type="component" value="Chromosome 7"/>
</dbReference>
<evidence type="ECO:0000313" key="1">
    <source>
        <dbReference type="EMBL" id="KAJ8009671.1"/>
    </source>
</evidence>
<gene>
    <name evidence="1" type="ORF">DPEC_G00093920</name>
</gene>
<sequence>MHIDTNHKLIRYNIVIFGGIDGFSRMILYLGAATNNLASTTLAFFSQAVSKFGFPQRVRADQGVENVGVARLMFSTCGTGKGSFIAGKSVHNQRIERLWRDVWSAATNTFYDVLNQLEEEGQLDLSNGLHIFCCHYIFKPRLQAQLDIFSDGWDNHPLSTEGNMTPNQLWELGQLYHEPVGQEELNIPHIDWDSSGLLPDETNTGIQVPEMESPLSAEEMAGLIAAIDPMGPSQSFGSDLYVAAVSAITF</sequence>
<reference evidence="1" key="1">
    <citation type="submission" date="2021-05" db="EMBL/GenBank/DDBJ databases">
        <authorList>
            <person name="Pan Q."/>
            <person name="Jouanno E."/>
            <person name="Zahm M."/>
            <person name="Klopp C."/>
            <person name="Cabau C."/>
            <person name="Louis A."/>
            <person name="Berthelot C."/>
            <person name="Parey E."/>
            <person name="Roest Crollius H."/>
            <person name="Montfort J."/>
            <person name="Robinson-Rechavi M."/>
            <person name="Bouchez O."/>
            <person name="Lampietro C."/>
            <person name="Lopez Roques C."/>
            <person name="Donnadieu C."/>
            <person name="Postlethwait J."/>
            <person name="Bobe J."/>
            <person name="Dillon D."/>
            <person name="Chandos A."/>
            <person name="von Hippel F."/>
            <person name="Guiguen Y."/>
        </authorList>
    </citation>
    <scope>NUCLEOTIDE SEQUENCE</scope>
    <source>
        <strain evidence="1">YG-Jan2019</strain>
    </source>
</reference>
<keyword evidence="2" id="KW-1185">Reference proteome</keyword>
<proteinExistence type="predicted"/>
<name>A0ACC2H147_DALPE</name>
<comment type="caution">
    <text evidence="1">The sequence shown here is derived from an EMBL/GenBank/DDBJ whole genome shotgun (WGS) entry which is preliminary data.</text>
</comment>
<evidence type="ECO:0000313" key="2">
    <source>
        <dbReference type="Proteomes" id="UP001157502"/>
    </source>
</evidence>